<reference evidence="2" key="1">
    <citation type="submission" date="2023-03" db="EMBL/GenBank/DDBJ databases">
        <title>Massive genome expansion in bonnet fungi (Mycena s.s.) driven by repeated elements and novel gene families across ecological guilds.</title>
        <authorList>
            <consortium name="Lawrence Berkeley National Laboratory"/>
            <person name="Harder C.B."/>
            <person name="Miyauchi S."/>
            <person name="Viragh M."/>
            <person name="Kuo A."/>
            <person name="Thoen E."/>
            <person name="Andreopoulos B."/>
            <person name="Lu D."/>
            <person name="Skrede I."/>
            <person name="Drula E."/>
            <person name="Henrissat B."/>
            <person name="Morin E."/>
            <person name="Kohler A."/>
            <person name="Barry K."/>
            <person name="LaButti K."/>
            <person name="Morin E."/>
            <person name="Salamov A."/>
            <person name="Lipzen A."/>
            <person name="Mereny Z."/>
            <person name="Hegedus B."/>
            <person name="Baldrian P."/>
            <person name="Stursova M."/>
            <person name="Weitz H."/>
            <person name="Taylor A."/>
            <person name="Grigoriev I.V."/>
            <person name="Nagy L.G."/>
            <person name="Martin F."/>
            <person name="Kauserud H."/>
        </authorList>
    </citation>
    <scope>NUCLEOTIDE SEQUENCE</scope>
    <source>
        <strain evidence="2">9144</strain>
    </source>
</reference>
<feature type="compositionally biased region" description="Acidic residues" evidence="1">
    <location>
        <begin position="155"/>
        <end position="170"/>
    </location>
</feature>
<accession>A0AAD7E617</accession>
<name>A0AAD7E617_9AGAR</name>
<evidence type="ECO:0000256" key="1">
    <source>
        <dbReference type="SAM" id="MobiDB-lite"/>
    </source>
</evidence>
<comment type="caution">
    <text evidence="2">The sequence shown here is derived from an EMBL/GenBank/DDBJ whole genome shotgun (WGS) entry which is preliminary data.</text>
</comment>
<feature type="region of interest" description="Disordered" evidence="1">
    <location>
        <begin position="151"/>
        <end position="170"/>
    </location>
</feature>
<dbReference type="Proteomes" id="UP001219525">
    <property type="component" value="Unassembled WGS sequence"/>
</dbReference>
<dbReference type="AlphaFoldDB" id="A0AAD7E617"/>
<organism evidence="2 3">
    <name type="scientific">Mycena pura</name>
    <dbReference type="NCBI Taxonomy" id="153505"/>
    <lineage>
        <taxon>Eukaryota</taxon>
        <taxon>Fungi</taxon>
        <taxon>Dikarya</taxon>
        <taxon>Basidiomycota</taxon>
        <taxon>Agaricomycotina</taxon>
        <taxon>Agaricomycetes</taxon>
        <taxon>Agaricomycetidae</taxon>
        <taxon>Agaricales</taxon>
        <taxon>Marasmiineae</taxon>
        <taxon>Mycenaceae</taxon>
        <taxon>Mycena</taxon>
    </lineage>
</organism>
<keyword evidence="3" id="KW-1185">Reference proteome</keyword>
<evidence type="ECO:0000313" key="2">
    <source>
        <dbReference type="EMBL" id="KAJ7230583.1"/>
    </source>
</evidence>
<dbReference type="EMBL" id="JARJCW010000001">
    <property type="protein sequence ID" value="KAJ7230583.1"/>
    <property type="molecule type" value="Genomic_DNA"/>
</dbReference>
<gene>
    <name evidence="2" type="ORF">GGX14DRAFT_344753</name>
</gene>
<protein>
    <submittedName>
        <fullName evidence="2">Uncharacterized protein</fullName>
    </submittedName>
</protein>
<evidence type="ECO:0000313" key="3">
    <source>
        <dbReference type="Proteomes" id="UP001219525"/>
    </source>
</evidence>
<feature type="non-terminal residue" evidence="2">
    <location>
        <position position="170"/>
    </location>
</feature>
<proteinExistence type="predicted"/>
<sequence>FPFRRPAEQPPPLFGAIENGHRTPDYVLAWVCDPLTFYKNLERGELGKASDRNCSDIVSNNWIAQPNSKFGFNLRPIPYLGLDGNFYLIVMFNEPDANHIARVGNLAQDPLIECARRSMGVDQDKSLEKTLQWFRWPLDWLQAEVRQREMAMLESDSESESSEESGEDTG</sequence>